<comment type="caution">
    <text evidence="1">The sequence shown here is derived from an EMBL/GenBank/DDBJ whole genome shotgun (WGS) entry which is preliminary data.</text>
</comment>
<evidence type="ECO:0000313" key="1">
    <source>
        <dbReference type="EMBL" id="KKK77282.1"/>
    </source>
</evidence>
<organism evidence="1">
    <name type="scientific">marine sediment metagenome</name>
    <dbReference type="NCBI Taxonomy" id="412755"/>
    <lineage>
        <taxon>unclassified sequences</taxon>
        <taxon>metagenomes</taxon>
        <taxon>ecological metagenomes</taxon>
    </lineage>
</organism>
<name>A0A0F8Y750_9ZZZZ</name>
<dbReference type="Gene3D" id="2.60.120.260">
    <property type="entry name" value="Galactose-binding domain-like"/>
    <property type="match status" value="1"/>
</dbReference>
<dbReference type="AlphaFoldDB" id="A0A0F8Y750"/>
<sequence>MPTTTLAIIRQKVAKKLYAGRFPIVSVTTSDSDSTTLIIDTALSPAAQIEDFIETWIIIAEQATAVDSETNINEGGQFSATDTTLTVSDNTKFTVGDGIQFSATATPAGEICRVTVVDGGGADLTIVRGIQSTTATTHENADNVFIIGPAVQEIARVTDVAFDGSNSKLTVAPGFTASPVSGTDYEIHYKFYPQHIRDKINEILENLRRPIYLALTLVTDGDMESTGTSDWTAAATTGTAPTLAKSTTSGRVLHGRRALSITANSDATNSFARSASIDVSENRNVFVSADVYITAGDKAKITLRDVTNGADIETAESVATGFVHFEFTAVVPADCEDIQVWLESPVASDVTYWSSVQLLFTNRQVYDYPTALEWSEDFDRIFY</sequence>
<reference evidence="1" key="1">
    <citation type="journal article" date="2015" name="Nature">
        <title>Complex archaea that bridge the gap between prokaryotes and eukaryotes.</title>
        <authorList>
            <person name="Spang A."/>
            <person name="Saw J.H."/>
            <person name="Jorgensen S.L."/>
            <person name="Zaremba-Niedzwiedzka K."/>
            <person name="Martijn J."/>
            <person name="Lind A.E."/>
            <person name="van Eijk R."/>
            <person name="Schleper C."/>
            <person name="Guy L."/>
            <person name="Ettema T.J."/>
        </authorList>
    </citation>
    <scope>NUCLEOTIDE SEQUENCE</scope>
</reference>
<protein>
    <recommendedName>
        <fullName evidence="2">Ubiquitin-activating enzyme E1 FCCH domain-containing protein</fullName>
    </recommendedName>
</protein>
<feature type="non-terminal residue" evidence="1">
    <location>
        <position position="383"/>
    </location>
</feature>
<proteinExistence type="predicted"/>
<gene>
    <name evidence="1" type="ORF">LCGC14_2855180</name>
</gene>
<evidence type="ECO:0008006" key="2">
    <source>
        <dbReference type="Google" id="ProtNLM"/>
    </source>
</evidence>
<dbReference type="EMBL" id="LAZR01055025">
    <property type="protein sequence ID" value="KKK77282.1"/>
    <property type="molecule type" value="Genomic_DNA"/>
</dbReference>
<accession>A0A0F8Y750</accession>